<evidence type="ECO:0000259" key="4">
    <source>
        <dbReference type="Pfam" id="PF00700"/>
    </source>
</evidence>
<dbReference type="Pfam" id="PF00669">
    <property type="entry name" value="Flagellin_N"/>
    <property type="match status" value="1"/>
</dbReference>
<evidence type="ECO:0000256" key="2">
    <source>
        <dbReference type="SAM" id="Coils"/>
    </source>
</evidence>
<feature type="coiled-coil region" evidence="2">
    <location>
        <begin position="160"/>
        <end position="187"/>
    </location>
</feature>
<feature type="domain" description="Flagellin N-terminal" evidence="3">
    <location>
        <begin position="3"/>
        <end position="74"/>
    </location>
</feature>
<feature type="domain" description="Flagellin C-terminal" evidence="4">
    <location>
        <begin position="143"/>
        <end position="226"/>
    </location>
</feature>
<dbReference type="GO" id="GO:0005198">
    <property type="term" value="F:structural molecule activity"/>
    <property type="evidence" value="ECO:0007669"/>
    <property type="project" value="InterPro"/>
</dbReference>
<proteinExistence type="predicted"/>
<dbReference type="InterPro" id="IPR046358">
    <property type="entry name" value="Flagellin_C"/>
</dbReference>
<dbReference type="EMBL" id="UINC01006250">
    <property type="protein sequence ID" value="SVA26407.1"/>
    <property type="molecule type" value="Genomic_DNA"/>
</dbReference>
<dbReference type="SUPFAM" id="SSF64518">
    <property type="entry name" value="Phase 1 flagellin"/>
    <property type="match status" value="1"/>
</dbReference>
<dbReference type="PANTHER" id="PTHR42792:SF1">
    <property type="entry name" value="FLAGELLAR HOOK-ASSOCIATED PROTEIN 3"/>
    <property type="match status" value="1"/>
</dbReference>
<feature type="non-terminal residue" evidence="5">
    <location>
        <position position="1"/>
    </location>
</feature>
<organism evidence="5">
    <name type="scientific">marine metagenome</name>
    <dbReference type="NCBI Taxonomy" id="408172"/>
    <lineage>
        <taxon>unclassified sequences</taxon>
        <taxon>metagenomes</taxon>
        <taxon>ecological metagenomes</taxon>
    </lineage>
</organism>
<dbReference type="AlphaFoldDB" id="A0A381UGF7"/>
<dbReference type="Gene3D" id="1.20.1330.10">
    <property type="entry name" value="f41 fragment of flagellin, N-terminal domain"/>
    <property type="match status" value="1"/>
</dbReference>
<evidence type="ECO:0000259" key="3">
    <source>
        <dbReference type="Pfam" id="PF00669"/>
    </source>
</evidence>
<dbReference type="InterPro" id="IPR001029">
    <property type="entry name" value="Flagellin_N"/>
</dbReference>
<evidence type="ECO:0000256" key="1">
    <source>
        <dbReference type="ARBA" id="ARBA00023143"/>
    </source>
</evidence>
<dbReference type="InterPro" id="IPR001492">
    <property type="entry name" value="Flagellin"/>
</dbReference>
<accession>A0A381UGF7</accession>
<dbReference type="GO" id="GO:0009288">
    <property type="term" value="C:bacterial-type flagellum"/>
    <property type="evidence" value="ECO:0007669"/>
    <property type="project" value="InterPro"/>
</dbReference>
<gene>
    <name evidence="5" type="ORF">METZ01_LOCUS79261</name>
</gene>
<dbReference type="PANTHER" id="PTHR42792">
    <property type="entry name" value="FLAGELLIN"/>
    <property type="match status" value="1"/>
</dbReference>
<keyword evidence="1" id="KW-0975">Bacterial flagellum</keyword>
<evidence type="ECO:0000313" key="5">
    <source>
        <dbReference type="EMBL" id="SVA26407.1"/>
    </source>
</evidence>
<protein>
    <recommendedName>
        <fullName evidence="6">Flagellin C-terminal domain-containing protein</fullName>
    </recommendedName>
</protein>
<sequence length="227" mass="25187">QNAKGWLQATSSNLDSMLSQVMTLRERAVQSANDTLSAENRLQMASEINHILEDLVNMANESFLNKNLFSGTKTKVDNPFVYNGNSIEYHGNTGKINRRISENLTININVTGQDILDTNIFNAALDLRTALENDDTNEIANTIDSIDSASEKMISLNTSIGSIQQQLELAEDRLETANLNLTTFLSETEDVDLASAITQYNSEEMAYQAALQSTANILRLNIMDFLK</sequence>
<evidence type="ECO:0008006" key="6">
    <source>
        <dbReference type="Google" id="ProtNLM"/>
    </source>
</evidence>
<reference evidence="5" key="1">
    <citation type="submission" date="2018-05" db="EMBL/GenBank/DDBJ databases">
        <authorList>
            <person name="Lanie J.A."/>
            <person name="Ng W.-L."/>
            <person name="Kazmierczak K.M."/>
            <person name="Andrzejewski T.M."/>
            <person name="Davidsen T.M."/>
            <person name="Wayne K.J."/>
            <person name="Tettelin H."/>
            <person name="Glass J.I."/>
            <person name="Rusch D."/>
            <person name="Podicherti R."/>
            <person name="Tsui H.-C.T."/>
            <person name="Winkler M.E."/>
        </authorList>
    </citation>
    <scope>NUCLEOTIDE SEQUENCE</scope>
</reference>
<keyword evidence="2" id="KW-0175">Coiled coil</keyword>
<name>A0A381UGF7_9ZZZZ</name>
<dbReference type="Pfam" id="PF00700">
    <property type="entry name" value="Flagellin_C"/>
    <property type="match status" value="1"/>
</dbReference>